<keyword evidence="3" id="KW-0812">Transmembrane</keyword>
<dbReference type="EMBL" id="JBJQND010000017">
    <property type="protein sequence ID" value="KAL3841995.1"/>
    <property type="molecule type" value="Genomic_DNA"/>
</dbReference>
<evidence type="ECO:0000256" key="3">
    <source>
        <dbReference type="SAM" id="Phobius"/>
    </source>
</evidence>
<gene>
    <name evidence="4" type="ORF">ACJMK2_020071</name>
</gene>
<dbReference type="Gene3D" id="3.40.50.720">
    <property type="entry name" value="NAD(P)-binding Rossmann-like Domain"/>
    <property type="match status" value="1"/>
</dbReference>
<proteinExistence type="inferred from homology"/>
<dbReference type="AlphaFoldDB" id="A0ABD3TYZ0"/>
<dbReference type="InterPro" id="IPR020904">
    <property type="entry name" value="Sc_DH/Rdtase_CS"/>
</dbReference>
<dbReference type="PANTHER" id="PTHR43313">
    <property type="entry name" value="SHORT-CHAIN DEHYDROGENASE/REDUCTASE FAMILY 9C"/>
    <property type="match status" value="1"/>
</dbReference>
<evidence type="ECO:0000313" key="5">
    <source>
        <dbReference type="Proteomes" id="UP001634394"/>
    </source>
</evidence>
<comment type="similarity">
    <text evidence="2">Belongs to the short-chain dehydrogenases/reductases (SDR) family.</text>
</comment>
<accession>A0ABD3TYZ0</accession>
<name>A0ABD3TYZ0_SINWO</name>
<sequence>MIWLWGLITIFVSLLILYHLYKAFSSRKMVDNIGSRYVVISGCDTGFGNLLSKRLDIMGMNVISGCLTVDGAKKLKDECSVRLRTIILDVTDEISVQKAVAIVRRDLPQNTGLWGLVNNAGVMPHFAPMEMLTVEDFKAACKVNLFGAISMTLNFLPLIRQGRGRVVNVCSIVATTAYPGLSNYCISKTGLKTFSTCIRRELYRSGVTVHTINPGGFKTNITNQKRLESIFRESFDKCSEDLKSFYGGRIAKRIIYGIGVVDTQVSFKPHLVSDAMVHALLSRSPQRDYIVGYDARFFFRPISILPDIISDLLFSWPAPYGERVL</sequence>
<comment type="caution">
    <text evidence="4">The sequence shown here is derived from an EMBL/GenBank/DDBJ whole genome shotgun (WGS) entry which is preliminary data.</text>
</comment>
<keyword evidence="1" id="KW-0560">Oxidoreductase</keyword>
<evidence type="ECO:0000256" key="1">
    <source>
        <dbReference type="ARBA" id="ARBA00023002"/>
    </source>
</evidence>
<dbReference type="PRINTS" id="PR00080">
    <property type="entry name" value="SDRFAMILY"/>
</dbReference>
<reference evidence="4 5" key="1">
    <citation type="submission" date="2024-11" db="EMBL/GenBank/DDBJ databases">
        <title>Chromosome-level genome assembly of the freshwater bivalve Anodonta woodiana.</title>
        <authorList>
            <person name="Chen X."/>
        </authorList>
    </citation>
    <scope>NUCLEOTIDE SEQUENCE [LARGE SCALE GENOMIC DNA]</scope>
    <source>
        <strain evidence="4">MN2024</strain>
        <tissue evidence="4">Gills</tissue>
    </source>
</reference>
<protein>
    <submittedName>
        <fullName evidence="4">Uncharacterized protein</fullName>
    </submittedName>
</protein>
<keyword evidence="3" id="KW-0472">Membrane</keyword>
<dbReference type="PRINTS" id="PR00081">
    <property type="entry name" value="GDHRDH"/>
</dbReference>
<feature type="transmembrane region" description="Helical" evidence="3">
    <location>
        <begin position="6"/>
        <end position="24"/>
    </location>
</feature>
<dbReference type="Proteomes" id="UP001634394">
    <property type="component" value="Unassembled WGS sequence"/>
</dbReference>
<evidence type="ECO:0000256" key="2">
    <source>
        <dbReference type="RuleBase" id="RU000363"/>
    </source>
</evidence>
<keyword evidence="3" id="KW-1133">Transmembrane helix</keyword>
<dbReference type="InterPro" id="IPR036291">
    <property type="entry name" value="NAD(P)-bd_dom_sf"/>
</dbReference>
<dbReference type="Pfam" id="PF00106">
    <property type="entry name" value="adh_short"/>
    <property type="match status" value="1"/>
</dbReference>
<dbReference type="GO" id="GO:0016491">
    <property type="term" value="F:oxidoreductase activity"/>
    <property type="evidence" value="ECO:0007669"/>
    <property type="project" value="UniProtKB-KW"/>
</dbReference>
<keyword evidence="5" id="KW-1185">Reference proteome</keyword>
<dbReference type="PROSITE" id="PS00061">
    <property type="entry name" value="ADH_SHORT"/>
    <property type="match status" value="1"/>
</dbReference>
<organism evidence="4 5">
    <name type="scientific">Sinanodonta woodiana</name>
    <name type="common">Chinese pond mussel</name>
    <name type="synonym">Anodonta woodiana</name>
    <dbReference type="NCBI Taxonomy" id="1069815"/>
    <lineage>
        <taxon>Eukaryota</taxon>
        <taxon>Metazoa</taxon>
        <taxon>Spiralia</taxon>
        <taxon>Lophotrochozoa</taxon>
        <taxon>Mollusca</taxon>
        <taxon>Bivalvia</taxon>
        <taxon>Autobranchia</taxon>
        <taxon>Heteroconchia</taxon>
        <taxon>Palaeoheterodonta</taxon>
        <taxon>Unionida</taxon>
        <taxon>Unionoidea</taxon>
        <taxon>Unionidae</taxon>
        <taxon>Unioninae</taxon>
        <taxon>Sinanodonta</taxon>
    </lineage>
</organism>
<evidence type="ECO:0000313" key="4">
    <source>
        <dbReference type="EMBL" id="KAL3841995.1"/>
    </source>
</evidence>
<dbReference type="PANTHER" id="PTHR43313:SF50">
    <property type="entry name" value="GH26015P"/>
    <property type="match status" value="1"/>
</dbReference>
<dbReference type="InterPro" id="IPR002347">
    <property type="entry name" value="SDR_fam"/>
</dbReference>
<dbReference type="SUPFAM" id="SSF51735">
    <property type="entry name" value="NAD(P)-binding Rossmann-fold domains"/>
    <property type="match status" value="1"/>
</dbReference>